<feature type="transmembrane region" description="Helical" evidence="2">
    <location>
        <begin position="148"/>
        <end position="168"/>
    </location>
</feature>
<feature type="transmembrane region" description="Helical" evidence="2">
    <location>
        <begin position="107"/>
        <end position="128"/>
    </location>
</feature>
<dbReference type="SUPFAM" id="SSF48317">
    <property type="entry name" value="Acid phosphatase/Vanadium-dependent haloperoxidase"/>
    <property type="match status" value="1"/>
</dbReference>
<evidence type="ECO:0000256" key="1">
    <source>
        <dbReference type="SAM" id="MobiDB-lite"/>
    </source>
</evidence>
<sequence>MPLGPRAALLRGTGEHREAAAAWLAVRWPLLAGVALLGVLLDLLLGGPLTTVVDVRLHAWMAALPHTGPDLVLAHVLDHTGQRWLVTPVVIAAALWACRRRGSWSSLWLVLGTILAMNVVIAVAKFSLARGLAISGDPQLFVPGGQAFPSGHGANAASAAAFVVLLVARARGTRIRRSTALVGVLVPSAVMTVVSLYLGFHWFSDLVAGALLGVLVVRAGVAVEGWLGPRLRRRPRIGVPPLHSVRSQQDPFEVDLPEDAPARLASARAADTARAGAPDAQLRRRPGAAAA</sequence>
<dbReference type="InterPro" id="IPR036938">
    <property type="entry name" value="PAP2/HPO_sf"/>
</dbReference>
<gene>
    <name evidence="4" type="ORF">FMM08_18265</name>
</gene>
<dbReference type="Gene3D" id="1.20.144.10">
    <property type="entry name" value="Phosphatidic acid phosphatase type 2/haloperoxidase"/>
    <property type="match status" value="1"/>
</dbReference>
<evidence type="ECO:0000259" key="3">
    <source>
        <dbReference type="SMART" id="SM00014"/>
    </source>
</evidence>
<dbReference type="InterPro" id="IPR000326">
    <property type="entry name" value="PAP2/HPO"/>
</dbReference>
<organism evidence="4 5">
    <name type="scientific">Quadrisphaera setariae</name>
    <dbReference type="NCBI Taxonomy" id="2593304"/>
    <lineage>
        <taxon>Bacteria</taxon>
        <taxon>Bacillati</taxon>
        <taxon>Actinomycetota</taxon>
        <taxon>Actinomycetes</taxon>
        <taxon>Kineosporiales</taxon>
        <taxon>Kineosporiaceae</taxon>
        <taxon>Quadrisphaera</taxon>
    </lineage>
</organism>
<proteinExistence type="predicted"/>
<dbReference type="AlphaFoldDB" id="A0A5C8Z5Z3"/>
<feature type="compositionally biased region" description="Low complexity" evidence="1">
    <location>
        <begin position="264"/>
        <end position="280"/>
    </location>
</feature>
<dbReference type="Proteomes" id="UP000321234">
    <property type="component" value="Unassembled WGS sequence"/>
</dbReference>
<keyword evidence="5" id="KW-1185">Reference proteome</keyword>
<feature type="transmembrane region" description="Helical" evidence="2">
    <location>
        <begin position="206"/>
        <end position="227"/>
    </location>
</feature>
<feature type="domain" description="Phosphatidic acid phosphatase type 2/haloperoxidase" evidence="3">
    <location>
        <begin position="103"/>
        <end position="221"/>
    </location>
</feature>
<dbReference type="EMBL" id="VKAC01000012">
    <property type="protein sequence ID" value="TXR52699.1"/>
    <property type="molecule type" value="Genomic_DNA"/>
</dbReference>
<dbReference type="SMART" id="SM00014">
    <property type="entry name" value="acidPPc"/>
    <property type="match status" value="1"/>
</dbReference>
<keyword evidence="2" id="KW-0472">Membrane</keyword>
<accession>A0A5C8Z5Z3</accession>
<keyword evidence="2" id="KW-1133">Transmembrane helix</keyword>
<feature type="region of interest" description="Disordered" evidence="1">
    <location>
        <begin position="264"/>
        <end position="291"/>
    </location>
</feature>
<reference evidence="4 5" key="1">
    <citation type="submission" date="2019-07" db="EMBL/GenBank/DDBJ databases">
        <title>Quadrisphaera sp. strain DD2A genome sequencing and assembly.</title>
        <authorList>
            <person name="Kim I."/>
        </authorList>
    </citation>
    <scope>NUCLEOTIDE SEQUENCE [LARGE SCALE GENOMIC DNA]</scope>
    <source>
        <strain evidence="4 5">DD2A</strain>
    </source>
</reference>
<evidence type="ECO:0000313" key="5">
    <source>
        <dbReference type="Proteomes" id="UP000321234"/>
    </source>
</evidence>
<protein>
    <submittedName>
        <fullName evidence="4">Phosphatase PAP2 family protein</fullName>
    </submittedName>
</protein>
<dbReference type="OrthoDB" id="5289372at2"/>
<comment type="caution">
    <text evidence="4">The sequence shown here is derived from an EMBL/GenBank/DDBJ whole genome shotgun (WGS) entry which is preliminary data.</text>
</comment>
<keyword evidence="2" id="KW-0812">Transmembrane</keyword>
<name>A0A5C8Z5Z3_9ACTN</name>
<feature type="transmembrane region" description="Helical" evidence="2">
    <location>
        <begin position="180"/>
        <end position="200"/>
    </location>
</feature>
<evidence type="ECO:0000256" key="2">
    <source>
        <dbReference type="SAM" id="Phobius"/>
    </source>
</evidence>
<dbReference type="Pfam" id="PF01569">
    <property type="entry name" value="PAP2"/>
    <property type="match status" value="1"/>
</dbReference>
<evidence type="ECO:0000313" key="4">
    <source>
        <dbReference type="EMBL" id="TXR52699.1"/>
    </source>
</evidence>